<protein>
    <submittedName>
        <fullName evidence="1">Uncharacterized protein</fullName>
    </submittedName>
</protein>
<name>A0A2P2P3T0_RHIMU</name>
<accession>A0A2P2P3T0</accession>
<proteinExistence type="predicted"/>
<reference evidence="1" key="1">
    <citation type="submission" date="2018-02" db="EMBL/GenBank/DDBJ databases">
        <title>Rhizophora mucronata_Transcriptome.</title>
        <authorList>
            <person name="Meera S.P."/>
            <person name="Sreeshan A."/>
            <person name="Augustine A."/>
        </authorList>
    </citation>
    <scope>NUCLEOTIDE SEQUENCE</scope>
    <source>
        <tissue evidence="1">Leaf</tissue>
    </source>
</reference>
<evidence type="ECO:0000313" key="1">
    <source>
        <dbReference type="EMBL" id="MBX49382.1"/>
    </source>
</evidence>
<dbReference type="AlphaFoldDB" id="A0A2P2P3T0"/>
<organism evidence="1">
    <name type="scientific">Rhizophora mucronata</name>
    <name type="common">Asiatic mangrove</name>
    <dbReference type="NCBI Taxonomy" id="61149"/>
    <lineage>
        <taxon>Eukaryota</taxon>
        <taxon>Viridiplantae</taxon>
        <taxon>Streptophyta</taxon>
        <taxon>Embryophyta</taxon>
        <taxon>Tracheophyta</taxon>
        <taxon>Spermatophyta</taxon>
        <taxon>Magnoliopsida</taxon>
        <taxon>eudicotyledons</taxon>
        <taxon>Gunneridae</taxon>
        <taxon>Pentapetalae</taxon>
        <taxon>rosids</taxon>
        <taxon>fabids</taxon>
        <taxon>Malpighiales</taxon>
        <taxon>Rhizophoraceae</taxon>
        <taxon>Rhizophora</taxon>
    </lineage>
</organism>
<sequence>MNHCLIRRANANKHYFRCLSVIHNLVIRTIPFRTLTLSTLLMAKFL</sequence>
<dbReference type="EMBL" id="GGEC01068898">
    <property type="protein sequence ID" value="MBX49382.1"/>
    <property type="molecule type" value="Transcribed_RNA"/>
</dbReference>